<feature type="compositionally biased region" description="Basic and acidic residues" evidence="1">
    <location>
        <begin position="139"/>
        <end position="149"/>
    </location>
</feature>
<dbReference type="VEuPathDB" id="PlasmoDB:PBANKA_1146261"/>
<dbReference type="EMBL" id="FMIE01000158">
    <property type="protein sequence ID" value="SCL85014.1"/>
    <property type="molecule type" value="Genomic_DNA"/>
</dbReference>
<feature type="compositionally biased region" description="Polar residues" evidence="1">
    <location>
        <begin position="150"/>
        <end position="160"/>
    </location>
</feature>
<feature type="compositionally biased region" description="Basic and acidic residues" evidence="1">
    <location>
        <begin position="161"/>
        <end position="176"/>
    </location>
</feature>
<proteinExistence type="predicted"/>
<evidence type="ECO:0000313" key="3">
    <source>
        <dbReference type="EMBL" id="SCL85014.1"/>
    </source>
</evidence>
<keyword evidence="2" id="KW-0812">Transmembrane</keyword>
<name>A0A1C6WDB4_PLABE</name>
<reference evidence="3" key="1">
    <citation type="submission" date="2016-08" db="EMBL/GenBank/DDBJ databases">
        <authorList>
            <consortium name="Pathogen Informatics"/>
        </authorList>
    </citation>
    <scope>NUCLEOTIDE SEQUENCE</scope>
    <source>
        <strain evidence="3">NK65 ny</strain>
    </source>
</reference>
<feature type="region of interest" description="Disordered" evidence="1">
    <location>
        <begin position="1"/>
        <end position="22"/>
    </location>
</feature>
<sequence length="336" mass="38008">GGSSSEPGVTDNVPEEKETKSTSGTFFNIRPDIFKITLKGMDQLNNTFKFFRTYKEKIINISNEIHGVYNTTLDIIKNSFDKSINVFNKIIENISFDSKKIEITDDSGDKKHGSDGTGDKSPTSDDSPPIQGNPTQENSHQEDPPKEKSPQSSLTPSSNEQTRETKSSQGTSEKKNYKNSQEESQTPVPEPVIKLKNSVTEVKENGTTGIYVNILKKYKPIGILIIALLAPITLLIVYKYFSFGWRKELKRKQNMKKVIKLFGGNKTTKKVINSTNGKKQMQIIINSSEHKKQTKKSINYVYRGKSPLLNIYNHVQQSSDVYGTDFKIQYKYKNDK</sequence>
<keyword evidence="2" id="KW-0472">Membrane</keyword>
<feature type="compositionally biased region" description="Polar residues" evidence="1">
    <location>
        <begin position="124"/>
        <end position="138"/>
    </location>
</feature>
<evidence type="ECO:0000256" key="2">
    <source>
        <dbReference type="SAM" id="Phobius"/>
    </source>
</evidence>
<keyword evidence="2" id="KW-1133">Transmembrane helix</keyword>
<evidence type="ECO:0000256" key="1">
    <source>
        <dbReference type="SAM" id="MobiDB-lite"/>
    </source>
</evidence>
<comment type="caution">
    <text evidence="3">The sequence shown here is derived from an EMBL/GenBank/DDBJ whole genome shotgun (WGS) entry which is preliminary data.</text>
</comment>
<feature type="compositionally biased region" description="Polar residues" evidence="1">
    <location>
        <begin position="178"/>
        <end position="187"/>
    </location>
</feature>
<dbReference type="Proteomes" id="UP000516480">
    <property type="component" value="Unassembled WGS sequence"/>
</dbReference>
<feature type="non-terminal residue" evidence="3">
    <location>
        <position position="336"/>
    </location>
</feature>
<feature type="transmembrane region" description="Helical" evidence="2">
    <location>
        <begin position="221"/>
        <end position="241"/>
    </location>
</feature>
<evidence type="ECO:0008006" key="4">
    <source>
        <dbReference type="Google" id="ProtNLM"/>
    </source>
</evidence>
<dbReference type="AlphaFoldDB" id="A0A1C6WDB4"/>
<organism evidence="3">
    <name type="scientific">Plasmodium berghei</name>
    <dbReference type="NCBI Taxonomy" id="5821"/>
    <lineage>
        <taxon>Eukaryota</taxon>
        <taxon>Sar</taxon>
        <taxon>Alveolata</taxon>
        <taxon>Apicomplexa</taxon>
        <taxon>Aconoidasida</taxon>
        <taxon>Haemosporida</taxon>
        <taxon>Plasmodiidae</taxon>
        <taxon>Plasmodium</taxon>
        <taxon>Plasmodium (Vinckeia)</taxon>
    </lineage>
</organism>
<feature type="compositionally biased region" description="Basic and acidic residues" evidence="1">
    <location>
        <begin position="104"/>
        <end position="118"/>
    </location>
</feature>
<protein>
    <recommendedName>
        <fullName evidence="4">BIR protein</fullName>
    </recommendedName>
</protein>
<accession>A0A1C6WDB4</accession>
<feature type="region of interest" description="Disordered" evidence="1">
    <location>
        <begin position="104"/>
        <end position="192"/>
    </location>
</feature>
<gene>
    <name evidence="3" type="ORF">PBNK65NY_000505800</name>
</gene>